<feature type="transmembrane region" description="Helical" evidence="1">
    <location>
        <begin position="175"/>
        <end position="204"/>
    </location>
</feature>
<gene>
    <name evidence="2" type="ORF">L9G74_16355</name>
</gene>
<proteinExistence type="predicted"/>
<evidence type="ECO:0000313" key="3">
    <source>
        <dbReference type="Proteomes" id="UP001201549"/>
    </source>
</evidence>
<dbReference type="EMBL" id="JAKOGG010000015">
    <property type="protein sequence ID" value="MCS4558012.1"/>
    <property type="molecule type" value="Genomic_DNA"/>
</dbReference>
<reference evidence="3" key="1">
    <citation type="submission" date="2023-07" db="EMBL/GenBank/DDBJ databases">
        <title>Shewanella mangrovi sp. nov., an acetaldehyde- degrading bacterium isolated from mangrove sediment.</title>
        <authorList>
            <person name="Liu Y."/>
        </authorList>
    </citation>
    <scope>NUCLEOTIDE SEQUENCE [LARGE SCALE GENOMIC DNA]</scope>
    <source>
        <strain evidence="3">C32</strain>
    </source>
</reference>
<sequence>MNYWQFRLSCYRHELTQLLAQLKQLSLGLVNLFPLAMPALVMMPLVVLALLADPQTPARQYLTALWAYQLLLHSWLLLQQKAIKAQKVSDYVASLPVSKGRQRMTELGLILYAAHLLLLAPWLMLFGLLLRHASHLISQPILVSLSQFLPIFTLALLSLYYSWAAVYRRYPWLSLLLAPLLMLPFASELTVAQLVGIWLLVIAVEQLMTFHQLPQVNQPRGVVQLQLAADLTTPKAQLLRLVMLLLLLMLADNFLRYSSEVAQPYISSFFSLLMGIC</sequence>
<name>A0ABT2FNT7_9GAMM</name>
<keyword evidence="1" id="KW-1133">Transmembrane helix</keyword>
<organism evidence="2 3">
    <name type="scientific">Shewanella electrica</name>
    <dbReference type="NCBI Taxonomy" id="515560"/>
    <lineage>
        <taxon>Bacteria</taxon>
        <taxon>Pseudomonadati</taxon>
        <taxon>Pseudomonadota</taxon>
        <taxon>Gammaproteobacteria</taxon>
        <taxon>Alteromonadales</taxon>
        <taxon>Shewanellaceae</taxon>
        <taxon>Shewanella</taxon>
    </lineage>
</organism>
<dbReference type="Pfam" id="PF19632">
    <property type="entry name" value="DUF6136"/>
    <property type="match status" value="1"/>
</dbReference>
<comment type="caution">
    <text evidence="2">The sequence shown here is derived from an EMBL/GenBank/DDBJ whole genome shotgun (WGS) entry which is preliminary data.</text>
</comment>
<accession>A0ABT2FNT7</accession>
<protein>
    <submittedName>
        <fullName evidence="2">DUF6136 family protein</fullName>
    </submittedName>
</protein>
<keyword evidence="3" id="KW-1185">Reference proteome</keyword>
<keyword evidence="1" id="KW-0812">Transmembrane</keyword>
<feature type="transmembrane region" description="Helical" evidence="1">
    <location>
        <begin position="141"/>
        <end position="163"/>
    </location>
</feature>
<dbReference type="InterPro" id="IPR045614">
    <property type="entry name" value="DUF6136"/>
</dbReference>
<dbReference type="RefSeq" id="WP_238897522.1">
    <property type="nucleotide sequence ID" value="NZ_JAKOGG010000015.1"/>
</dbReference>
<evidence type="ECO:0000313" key="2">
    <source>
        <dbReference type="EMBL" id="MCS4558012.1"/>
    </source>
</evidence>
<feature type="transmembrane region" description="Helical" evidence="1">
    <location>
        <begin position="109"/>
        <end position="129"/>
    </location>
</feature>
<dbReference type="Proteomes" id="UP001201549">
    <property type="component" value="Unassembled WGS sequence"/>
</dbReference>
<feature type="transmembrane region" description="Helical" evidence="1">
    <location>
        <begin position="29"/>
        <end position="52"/>
    </location>
</feature>
<keyword evidence="1" id="KW-0472">Membrane</keyword>
<feature type="transmembrane region" description="Helical" evidence="1">
    <location>
        <begin position="58"/>
        <end position="78"/>
    </location>
</feature>
<evidence type="ECO:0000256" key="1">
    <source>
        <dbReference type="SAM" id="Phobius"/>
    </source>
</evidence>